<dbReference type="EMBL" id="JAASQI010000003">
    <property type="protein sequence ID" value="NIJ58001.1"/>
    <property type="molecule type" value="Genomic_DNA"/>
</dbReference>
<reference evidence="1 2" key="1">
    <citation type="submission" date="2020-03" db="EMBL/GenBank/DDBJ databases">
        <title>Genomic Encyclopedia of Type Strains, Phase IV (KMG-IV): sequencing the most valuable type-strain genomes for metagenomic binning, comparative biology and taxonomic classification.</title>
        <authorList>
            <person name="Goeker M."/>
        </authorList>
    </citation>
    <scope>NUCLEOTIDE SEQUENCE [LARGE SCALE GENOMIC DNA]</scope>
    <source>
        <strain evidence="1 2">DSM 103870</strain>
    </source>
</reference>
<dbReference type="Proteomes" id="UP001429580">
    <property type="component" value="Unassembled WGS sequence"/>
</dbReference>
<evidence type="ECO:0000313" key="1">
    <source>
        <dbReference type="EMBL" id="NIJ58001.1"/>
    </source>
</evidence>
<sequence>MAAPDAAACVIAGGYRLQTAGYAAATPRERRRFCVIRQIPAPLADLAGGLRVSAATAFFFGNICRKGVAFQCICQCRALQNRHW</sequence>
<comment type="caution">
    <text evidence="1">The sequence shown here is derived from an EMBL/GenBank/DDBJ whole genome shotgun (WGS) entry which is preliminary data.</text>
</comment>
<gene>
    <name evidence="1" type="ORF">FHS82_001837</name>
</gene>
<evidence type="ECO:0000313" key="2">
    <source>
        <dbReference type="Proteomes" id="UP001429580"/>
    </source>
</evidence>
<keyword evidence="2" id="KW-1185">Reference proteome</keyword>
<proteinExistence type="predicted"/>
<organism evidence="1 2">
    <name type="scientific">Pseudochelatococcus lubricantis</name>
    <dbReference type="NCBI Taxonomy" id="1538102"/>
    <lineage>
        <taxon>Bacteria</taxon>
        <taxon>Pseudomonadati</taxon>
        <taxon>Pseudomonadota</taxon>
        <taxon>Alphaproteobacteria</taxon>
        <taxon>Hyphomicrobiales</taxon>
        <taxon>Chelatococcaceae</taxon>
        <taxon>Pseudochelatococcus</taxon>
    </lineage>
</organism>
<accession>A0ABX0UYH0</accession>
<name>A0ABX0UYH0_9HYPH</name>
<protein>
    <submittedName>
        <fullName evidence="1">Uncharacterized protein</fullName>
    </submittedName>
</protein>
<dbReference type="RefSeq" id="WP_166951205.1">
    <property type="nucleotide sequence ID" value="NZ_JAASQI010000003.1"/>
</dbReference>